<evidence type="ECO:0000313" key="3">
    <source>
        <dbReference type="Proteomes" id="UP000729402"/>
    </source>
</evidence>
<gene>
    <name evidence="2" type="ORF">GUJ93_ZPchr0007g4160</name>
</gene>
<feature type="compositionally biased region" description="Gly residues" evidence="1">
    <location>
        <begin position="182"/>
        <end position="192"/>
    </location>
</feature>
<accession>A0A8J5STW9</accession>
<feature type="compositionally biased region" description="Basic and acidic residues" evidence="1">
    <location>
        <begin position="208"/>
        <end position="247"/>
    </location>
</feature>
<comment type="caution">
    <text evidence="2">The sequence shown here is derived from an EMBL/GenBank/DDBJ whole genome shotgun (WGS) entry which is preliminary data.</text>
</comment>
<reference evidence="2" key="2">
    <citation type="submission" date="2021-02" db="EMBL/GenBank/DDBJ databases">
        <authorList>
            <person name="Kimball J.A."/>
            <person name="Haas M.W."/>
            <person name="Macchietto M."/>
            <person name="Kono T."/>
            <person name="Duquette J."/>
            <person name="Shao M."/>
        </authorList>
    </citation>
    <scope>NUCLEOTIDE SEQUENCE</scope>
    <source>
        <tissue evidence="2">Fresh leaf tissue</tissue>
    </source>
</reference>
<evidence type="ECO:0000256" key="1">
    <source>
        <dbReference type="SAM" id="MobiDB-lite"/>
    </source>
</evidence>
<proteinExistence type="predicted"/>
<feature type="region of interest" description="Disordered" evidence="1">
    <location>
        <begin position="175"/>
        <end position="268"/>
    </location>
</feature>
<protein>
    <submittedName>
        <fullName evidence="2">Uncharacterized protein</fullName>
    </submittedName>
</protein>
<keyword evidence="3" id="KW-1185">Reference proteome</keyword>
<name>A0A8J5STW9_ZIZPA</name>
<sequence>MVTLTQKGRLEVMDSEAIFSAILPPTISSLSTFSRGESSLSDLIDTGRSPVGPQVSRDQGLGVSRHVERLGAGLPGQTKVGPQVEDEAHFSGDSQPVNKSRWLWFSKNTPLSTASLALGFSARAAEVRRFGAVARRLVTVPPRCVDSRTFASVVMGSPRDRAGGMRRELARSEKWFGDPLGSDGGGPMGGGADLTRFGDGSNVAVTNGDRKGKGKMDEHIRKETDDKGSDDSEKGAKGADSKTDAKQYRQAPGFEESNSNSDKGGKVDIPEYLEDMSEEEVMDHEKKMEDDSGCEVAKNTVEDNIVGLSQSEGGSQNAQNVPVERPEVQNAAAGIGITKRRTKNKKPPAVAQRFSTRIKHDGVPIQIKAQQRAGQLNDVSGISLFTSFSKTDSTVLAKIALDSGVELGKTETEIAKQIDVLKAKELAQALLCAAKQKIYSTSSSVVINDKDEGIPPVLGVLSEEGAVAIIPKSSCD</sequence>
<dbReference type="EMBL" id="JAAALK010000282">
    <property type="protein sequence ID" value="KAG8079963.1"/>
    <property type="molecule type" value="Genomic_DNA"/>
</dbReference>
<dbReference type="Proteomes" id="UP000729402">
    <property type="component" value="Unassembled WGS sequence"/>
</dbReference>
<reference evidence="2" key="1">
    <citation type="journal article" date="2021" name="bioRxiv">
        <title>Whole Genome Assembly and Annotation of Northern Wild Rice, Zizania palustris L., Supports a Whole Genome Duplication in the Zizania Genus.</title>
        <authorList>
            <person name="Haas M."/>
            <person name="Kono T."/>
            <person name="Macchietto M."/>
            <person name="Millas R."/>
            <person name="McGilp L."/>
            <person name="Shao M."/>
            <person name="Duquette J."/>
            <person name="Hirsch C.N."/>
            <person name="Kimball J."/>
        </authorList>
    </citation>
    <scope>NUCLEOTIDE SEQUENCE</scope>
    <source>
        <tissue evidence="2">Fresh leaf tissue</tissue>
    </source>
</reference>
<dbReference type="AlphaFoldDB" id="A0A8J5STW9"/>
<evidence type="ECO:0000313" key="2">
    <source>
        <dbReference type="EMBL" id="KAG8079963.1"/>
    </source>
</evidence>
<organism evidence="2 3">
    <name type="scientific">Zizania palustris</name>
    <name type="common">Northern wild rice</name>
    <dbReference type="NCBI Taxonomy" id="103762"/>
    <lineage>
        <taxon>Eukaryota</taxon>
        <taxon>Viridiplantae</taxon>
        <taxon>Streptophyta</taxon>
        <taxon>Embryophyta</taxon>
        <taxon>Tracheophyta</taxon>
        <taxon>Spermatophyta</taxon>
        <taxon>Magnoliopsida</taxon>
        <taxon>Liliopsida</taxon>
        <taxon>Poales</taxon>
        <taxon>Poaceae</taxon>
        <taxon>BOP clade</taxon>
        <taxon>Oryzoideae</taxon>
        <taxon>Oryzeae</taxon>
        <taxon>Zizaniinae</taxon>
        <taxon>Zizania</taxon>
    </lineage>
</organism>